<evidence type="ECO:0000256" key="3">
    <source>
        <dbReference type="ARBA" id="ARBA00023159"/>
    </source>
</evidence>
<dbReference type="SUPFAM" id="SSF47459">
    <property type="entry name" value="HLH, helix-loop-helix DNA-binding domain"/>
    <property type="match status" value="1"/>
</dbReference>
<feature type="coiled-coil region" evidence="6">
    <location>
        <begin position="164"/>
        <end position="191"/>
    </location>
</feature>
<dbReference type="GO" id="GO:0003700">
    <property type="term" value="F:DNA-binding transcription factor activity"/>
    <property type="evidence" value="ECO:0007669"/>
    <property type="project" value="TreeGrafter"/>
</dbReference>
<dbReference type="OrthoDB" id="8964853at2759"/>
<dbReference type="Gene3D" id="4.10.280.10">
    <property type="entry name" value="Helix-loop-helix DNA-binding domain"/>
    <property type="match status" value="1"/>
</dbReference>
<dbReference type="InParanoid" id="A0A1C7N339"/>
<dbReference type="GO" id="GO:0045944">
    <property type="term" value="P:positive regulation of transcription by RNA polymerase II"/>
    <property type="evidence" value="ECO:0007669"/>
    <property type="project" value="TreeGrafter"/>
</dbReference>
<keyword evidence="4" id="KW-0804">Transcription</keyword>
<reference evidence="9 10" key="1">
    <citation type="submission" date="2016-03" db="EMBL/GenBank/DDBJ databases">
        <title>Choanephora cucurbitarum.</title>
        <authorList>
            <person name="Min B."/>
            <person name="Park H."/>
            <person name="Park J.-H."/>
            <person name="Shin H.-D."/>
            <person name="Choi I.-G."/>
        </authorList>
    </citation>
    <scope>NUCLEOTIDE SEQUENCE [LARGE SCALE GENOMIC DNA]</scope>
    <source>
        <strain evidence="9 10">KUS-F28377</strain>
    </source>
</reference>
<dbReference type="EMBL" id="LUGH01000648">
    <property type="protein sequence ID" value="OBZ83520.1"/>
    <property type="molecule type" value="Genomic_DNA"/>
</dbReference>
<evidence type="ECO:0000256" key="2">
    <source>
        <dbReference type="ARBA" id="ARBA00023125"/>
    </source>
</evidence>
<dbReference type="PANTHER" id="PTHR10328:SF3">
    <property type="entry name" value="PROTEIN MAX"/>
    <property type="match status" value="1"/>
</dbReference>
<dbReference type="AlphaFoldDB" id="A0A1C7N339"/>
<evidence type="ECO:0000259" key="8">
    <source>
        <dbReference type="PROSITE" id="PS50888"/>
    </source>
</evidence>
<feature type="domain" description="BHLH" evidence="8">
    <location>
        <begin position="115"/>
        <end position="167"/>
    </location>
</feature>
<keyword evidence="3" id="KW-0010">Activator</keyword>
<keyword evidence="1" id="KW-0805">Transcription regulation</keyword>
<dbReference type="InterPro" id="IPR011598">
    <property type="entry name" value="bHLH_dom"/>
</dbReference>
<name>A0A1C7N339_9FUNG</name>
<accession>A0A1C7N339</accession>
<evidence type="ECO:0000313" key="10">
    <source>
        <dbReference type="Proteomes" id="UP000093000"/>
    </source>
</evidence>
<protein>
    <submittedName>
        <fullName evidence="9">Protein max</fullName>
    </submittedName>
</protein>
<organism evidence="9 10">
    <name type="scientific">Choanephora cucurbitarum</name>
    <dbReference type="NCBI Taxonomy" id="101091"/>
    <lineage>
        <taxon>Eukaryota</taxon>
        <taxon>Fungi</taxon>
        <taxon>Fungi incertae sedis</taxon>
        <taxon>Mucoromycota</taxon>
        <taxon>Mucoromycotina</taxon>
        <taxon>Mucoromycetes</taxon>
        <taxon>Mucorales</taxon>
        <taxon>Mucorineae</taxon>
        <taxon>Choanephoraceae</taxon>
        <taxon>Choanephoroideae</taxon>
        <taxon>Choanephora</taxon>
    </lineage>
</organism>
<sequence>MSATHYYPSTDNQQGSVQPGSFHPSPPLPQAELERILQVQQQAVLQQQRAFLHQQMMLYQQQQQAHYPLQDLEFNGVVEDSFDLMTAADQIYSSVMSSPTNSHGNEATTNNSKAQRRAEHNAIERARRECLNTKFQQLAHSLPNLQNDRRPSKGTIIERTLQYVKETVQKEERFKNEIDQLRQANESLISQMTSDSDLLESVQEYEEGATTPGCDDNFSSRSSVTSASSQQLYSFHDPSFERQQAYFLNQEAAYPCH</sequence>
<dbReference type="InterPro" id="IPR036638">
    <property type="entry name" value="HLH_DNA-bd_sf"/>
</dbReference>
<comment type="caution">
    <text evidence="9">The sequence shown here is derived from an EMBL/GenBank/DDBJ whole genome shotgun (WGS) entry which is preliminary data.</text>
</comment>
<evidence type="ECO:0000256" key="7">
    <source>
        <dbReference type="SAM" id="MobiDB-lite"/>
    </source>
</evidence>
<dbReference type="GO" id="GO:0003677">
    <property type="term" value="F:DNA binding"/>
    <property type="evidence" value="ECO:0007669"/>
    <property type="project" value="UniProtKB-KW"/>
</dbReference>
<proteinExistence type="predicted"/>
<evidence type="ECO:0000313" key="9">
    <source>
        <dbReference type="EMBL" id="OBZ83520.1"/>
    </source>
</evidence>
<feature type="region of interest" description="Disordered" evidence="7">
    <location>
        <begin position="1"/>
        <end position="28"/>
    </location>
</feature>
<keyword evidence="6" id="KW-0175">Coiled coil</keyword>
<feature type="compositionally biased region" description="Polar residues" evidence="7">
    <location>
        <begin position="96"/>
        <end position="113"/>
    </location>
</feature>
<keyword evidence="2" id="KW-0238">DNA-binding</keyword>
<keyword evidence="10" id="KW-1185">Reference proteome</keyword>
<dbReference type="GO" id="GO:0046983">
    <property type="term" value="F:protein dimerization activity"/>
    <property type="evidence" value="ECO:0007669"/>
    <property type="project" value="InterPro"/>
</dbReference>
<feature type="compositionally biased region" description="Polar residues" evidence="7">
    <location>
        <begin position="1"/>
        <end position="19"/>
    </location>
</feature>
<evidence type="ECO:0000256" key="1">
    <source>
        <dbReference type="ARBA" id="ARBA00023015"/>
    </source>
</evidence>
<dbReference type="STRING" id="101091.A0A1C7N339"/>
<evidence type="ECO:0000256" key="6">
    <source>
        <dbReference type="SAM" id="Coils"/>
    </source>
</evidence>
<dbReference type="PROSITE" id="PS50888">
    <property type="entry name" value="BHLH"/>
    <property type="match status" value="1"/>
</dbReference>
<evidence type="ECO:0000256" key="4">
    <source>
        <dbReference type="ARBA" id="ARBA00023163"/>
    </source>
</evidence>
<dbReference type="Pfam" id="PF00010">
    <property type="entry name" value="HLH"/>
    <property type="match status" value="1"/>
</dbReference>
<gene>
    <name evidence="9" type="primary">Max_1</name>
    <name evidence="9" type="ORF">A0J61_08430</name>
</gene>
<dbReference type="PANTHER" id="PTHR10328">
    <property type="entry name" value="PROTEIN MAX MYC-ASSOCIATED FACTOR X"/>
    <property type="match status" value="1"/>
</dbReference>
<keyword evidence="5" id="KW-0539">Nucleus</keyword>
<evidence type="ECO:0000256" key="5">
    <source>
        <dbReference type="ARBA" id="ARBA00023242"/>
    </source>
</evidence>
<dbReference type="Proteomes" id="UP000093000">
    <property type="component" value="Unassembled WGS sequence"/>
</dbReference>
<feature type="region of interest" description="Disordered" evidence="7">
    <location>
        <begin position="96"/>
        <end position="120"/>
    </location>
</feature>
<dbReference type="GO" id="GO:0090575">
    <property type="term" value="C:RNA polymerase II transcription regulator complex"/>
    <property type="evidence" value="ECO:0007669"/>
    <property type="project" value="TreeGrafter"/>
</dbReference>
<dbReference type="SMART" id="SM00353">
    <property type="entry name" value="HLH"/>
    <property type="match status" value="1"/>
</dbReference>